<feature type="compositionally biased region" description="Basic residues" evidence="1">
    <location>
        <begin position="8"/>
        <end position="18"/>
    </location>
</feature>
<dbReference type="EMBL" id="NIOF01000012">
    <property type="protein sequence ID" value="OWQ85689.1"/>
    <property type="molecule type" value="Genomic_DNA"/>
</dbReference>
<evidence type="ECO:0000313" key="3">
    <source>
        <dbReference type="Proteomes" id="UP000197468"/>
    </source>
</evidence>
<proteinExistence type="predicted"/>
<comment type="caution">
    <text evidence="2">The sequence shown here is derived from an EMBL/GenBank/DDBJ whole genome shotgun (WGS) entry which is preliminary data.</text>
</comment>
<gene>
    <name evidence="2" type="ORF">CDN99_21670</name>
</gene>
<evidence type="ECO:0000313" key="2">
    <source>
        <dbReference type="EMBL" id="OWQ85689.1"/>
    </source>
</evidence>
<dbReference type="AlphaFoldDB" id="A0A246IZC0"/>
<organism evidence="2 3">
    <name type="scientific">Roseateles aquatilis</name>
    <dbReference type="NCBI Taxonomy" id="431061"/>
    <lineage>
        <taxon>Bacteria</taxon>
        <taxon>Pseudomonadati</taxon>
        <taxon>Pseudomonadota</taxon>
        <taxon>Betaproteobacteria</taxon>
        <taxon>Burkholderiales</taxon>
        <taxon>Sphaerotilaceae</taxon>
        <taxon>Roseateles</taxon>
    </lineage>
</organism>
<reference evidence="2 3" key="1">
    <citation type="journal article" date="2008" name="Int. J. Syst. Evol. Microbiol.">
        <title>Description of Roseateles aquatilis sp. nov. and Roseateles terrae sp. nov., in the class Betaproteobacteria, and emended description of the genus Roseateles.</title>
        <authorList>
            <person name="Gomila M."/>
            <person name="Bowien B."/>
            <person name="Falsen E."/>
            <person name="Moore E.R."/>
            <person name="Lalucat J."/>
        </authorList>
    </citation>
    <scope>NUCLEOTIDE SEQUENCE [LARGE SCALE GENOMIC DNA]</scope>
    <source>
        <strain evidence="2 3">CCUG 48205</strain>
    </source>
</reference>
<dbReference type="Proteomes" id="UP000197468">
    <property type="component" value="Unassembled WGS sequence"/>
</dbReference>
<dbReference type="RefSeq" id="WP_088386992.1">
    <property type="nucleotide sequence ID" value="NZ_NIOF01000012.1"/>
</dbReference>
<protein>
    <submittedName>
        <fullName evidence="2">Uncharacterized protein</fullName>
    </submittedName>
</protein>
<feature type="region of interest" description="Disordered" evidence="1">
    <location>
        <begin position="1"/>
        <end position="27"/>
    </location>
</feature>
<sequence length="60" mass="6775">MAADSRARHTATRRHRGNWRTSRTVCSRRQTMSRAALMEAHVQRAPGIAPTALLPKQTFC</sequence>
<accession>A0A246IZC0</accession>
<name>A0A246IZC0_9BURK</name>
<keyword evidence="3" id="KW-1185">Reference proteome</keyword>
<evidence type="ECO:0000256" key="1">
    <source>
        <dbReference type="SAM" id="MobiDB-lite"/>
    </source>
</evidence>